<dbReference type="PROSITE" id="PS51257">
    <property type="entry name" value="PROKAR_LIPOPROTEIN"/>
    <property type="match status" value="1"/>
</dbReference>
<keyword evidence="2" id="KW-1185">Reference proteome</keyword>
<accession>A0A1I0SCM8</accession>
<reference evidence="2" key="1">
    <citation type="submission" date="2016-10" db="EMBL/GenBank/DDBJ databases">
        <authorList>
            <person name="Varghese N."/>
            <person name="Submissions S."/>
        </authorList>
    </citation>
    <scope>NUCLEOTIDE SEQUENCE [LARGE SCALE GENOMIC DNA]</scope>
    <source>
        <strain evidence="2">DSM 3695</strain>
    </source>
</reference>
<evidence type="ECO:0000313" key="2">
    <source>
        <dbReference type="Proteomes" id="UP000199310"/>
    </source>
</evidence>
<organism evidence="1 2">
    <name type="scientific">Chitinophaga arvensicola</name>
    <dbReference type="NCBI Taxonomy" id="29529"/>
    <lineage>
        <taxon>Bacteria</taxon>
        <taxon>Pseudomonadati</taxon>
        <taxon>Bacteroidota</taxon>
        <taxon>Chitinophagia</taxon>
        <taxon>Chitinophagales</taxon>
        <taxon>Chitinophagaceae</taxon>
        <taxon>Chitinophaga</taxon>
    </lineage>
</organism>
<dbReference type="Proteomes" id="UP000199310">
    <property type="component" value="Unassembled WGS sequence"/>
</dbReference>
<dbReference type="AlphaFoldDB" id="A0A1I0SCM8"/>
<proteinExistence type="predicted"/>
<evidence type="ECO:0000313" key="1">
    <source>
        <dbReference type="EMBL" id="SEW54692.1"/>
    </source>
</evidence>
<gene>
    <name evidence="1" type="ORF">SAMN04488122_6128</name>
</gene>
<dbReference type="RefSeq" id="WP_089902352.1">
    <property type="nucleotide sequence ID" value="NZ_FOJG01000002.1"/>
</dbReference>
<sequence length="276" mass="31086">MFKQGIVLLSVCLAIFLAFTGCRHRKDDISTPPPPPPPLPVNDNYLVKTISLNGIVKDSLVYANGRISEQWQFSSSYYYCYKFSYDINDRLILSICSSNSGISIKDSLKWSADKVLSYVTFSAGGVIQHYDTTLFKMDESRRLTGYFFKDTTNVPSPKVNDFWEGAFKGNNLVSSFWRRKNGNFSNDEIFTLEYGRLGNPLAKYLRNNPLSALAMLGNYGPFMLSDYNMTKMKSPNGESTISADATNFPGTENILTQTIREGNNTKTITYSYVPKP</sequence>
<dbReference type="EMBL" id="FOJG01000002">
    <property type="protein sequence ID" value="SEW54692.1"/>
    <property type="molecule type" value="Genomic_DNA"/>
</dbReference>
<protein>
    <submittedName>
        <fullName evidence="1">Uncharacterized protein</fullName>
    </submittedName>
</protein>
<name>A0A1I0SCM8_9BACT</name>
<dbReference type="STRING" id="29529.SAMN04488122_6128"/>